<dbReference type="AlphaFoldDB" id="A0A8H3BIH3"/>
<evidence type="ECO:0000256" key="1">
    <source>
        <dbReference type="SAM" id="MobiDB-lite"/>
    </source>
</evidence>
<feature type="region of interest" description="Disordered" evidence="1">
    <location>
        <begin position="1"/>
        <end position="73"/>
    </location>
</feature>
<feature type="compositionally biased region" description="Basic and acidic residues" evidence="1">
    <location>
        <begin position="19"/>
        <end position="33"/>
    </location>
</feature>
<comment type="caution">
    <text evidence="3">The sequence shown here is derived from an EMBL/GenBank/DDBJ whole genome shotgun (WGS) entry which is preliminary data.</text>
</comment>
<accession>A0A8H3BIH3</accession>
<dbReference type="PROSITE" id="PS50181">
    <property type="entry name" value="FBOX"/>
    <property type="match status" value="1"/>
</dbReference>
<dbReference type="EMBL" id="CAJMWS010000648">
    <property type="protein sequence ID" value="CAE6456772.1"/>
    <property type="molecule type" value="Genomic_DNA"/>
</dbReference>
<name>A0A8H3BIH3_9AGAM</name>
<evidence type="ECO:0000313" key="3">
    <source>
        <dbReference type="EMBL" id="CAE6456772.1"/>
    </source>
</evidence>
<feature type="domain" description="F-box" evidence="2">
    <location>
        <begin position="73"/>
        <end position="122"/>
    </location>
</feature>
<protein>
    <recommendedName>
        <fullName evidence="2">F-box domain-containing protein</fullName>
    </recommendedName>
</protein>
<gene>
    <name evidence="3" type="ORF">RDB_LOCUS153674</name>
</gene>
<evidence type="ECO:0000259" key="2">
    <source>
        <dbReference type="PROSITE" id="PS50181"/>
    </source>
</evidence>
<organism evidence="3 4">
    <name type="scientific">Rhizoctonia solani</name>
    <dbReference type="NCBI Taxonomy" id="456999"/>
    <lineage>
        <taxon>Eukaryota</taxon>
        <taxon>Fungi</taxon>
        <taxon>Dikarya</taxon>
        <taxon>Basidiomycota</taxon>
        <taxon>Agaricomycotina</taxon>
        <taxon>Agaricomycetes</taxon>
        <taxon>Cantharellales</taxon>
        <taxon>Ceratobasidiaceae</taxon>
        <taxon>Rhizoctonia</taxon>
    </lineage>
</organism>
<dbReference type="Proteomes" id="UP000663846">
    <property type="component" value="Unassembled WGS sequence"/>
</dbReference>
<evidence type="ECO:0000313" key="4">
    <source>
        <dbReference type="Proteomes" id="UP000663846"/>
    </source>
</evidence>
<feature type="compositionally biased region" description="Basic residues" evidence="1">
    <location>
        <begin position="1"/>
        <end position="18"/>
    </location>
</feature>
<sequence length="764" mass="87568">MAKRASTRQTKTRSKRVRKETNSSDDDFQRDTDFVDESETEQQSPPPKRQRTATKTSKAPVRKKQVRGKQDPRVGLVDMPIRVLTEIASQLLPVDIISLARTNKSLRSTLMRRSAINIWHEAMDNVLGLPDCPPDMSEPRYLALSCGKNGKTEIDAILRVRLCGPCRKACLIPWTMKTVPLGIMPLIPFSGSELIVMFSSSRCLRNAIGIAPPPRRANAYVLRDDIPGLVAEHAQKKKLNTPTFQAWAAEKREILSRRLKHARELTDFLHIIDLAREAEIEDTKAERQEEIERRLEELGWTTEDMDFDYPGCTQQREWLDMISQLKVLTERVWSTLQPKLVVLLEANRERRVVVERRQREFERRTCLSEWFGVIKKRDNFTVEFQPHEVATTSTSGSDKAISVSYEEPFPSLAQLLNCPVVLDLYETDAPAAEMEAKFEKHRHTIEIFITEWKSRIQGHFIKLLPKGTKKISIPSQVARNKEPSPLATIRNELKPLLRADNFFSATSLFGHVETSMYESVLRAEDLMGTPPSIGTVWPQEPPSLEHIRWDPEASKIARALVTSIGKANASYLEMTDRAIYACGRCHDTEVMTWENMVRHYVHQQEFYAIIQNDSELSEAGVVCNNAHDLKFRTKDPLVRYSTTQTNDKHDQFVCKLCAKSIDLDEVVASEASMLKHLSAVHGITKPKVNEHYSPQATDLYDSCGSDDRGYDRDYDDGYSSGYDHSSDYDMDPDYSEDGCGYRRSRYKRRGYSRHPYRPRCAYMR</sequence>
<dbReference type="InterPro" id="IPR001810">
    <property type="entry name" value="F-box_dom"/>
</dbReference>
<proteinExistence type="predicted"/>
<reference evidence="3" key="1">
    <citation type="submission" date="2021-01" db="EMBL/GenBank/DDBJ databases">
        <authorList>
            <person name="Kaushik A."/>
        </authorList>
    </citation>
    <scope>NUCLEOTIDE SEQUENCE</scope>
    <source>
        <strain evidence="3">AG1-1C</strain>
    </source>
</reference>